<accession>A0A1M5A2L6</accession>
<dbReference type="InterPro" id="IPR014224">
    <property type="entry name" value="Spore_cortex_SleB"/>
</dbReference>
<sequence length="241" mass="26715">MAIRKSKLIQVIVLFLVVSLLMAVPLSYAEAYLGDRTLKLGMSGYDVLQLQRNLGYLGYNVGKLDGKYGWQTFNAVKNFQWRNGLKVDGVVGKNTANAIIARVSGDKAQRPRAAAAVSRGNLPLSRQDLYDLARIVHGEARGEPFEGQVAVAAVVLNRLQSGQFGNTVQDVIFQPWAFTAVHDRQFYLPPNESAFRAVNAAVKGWDPSGGALYYWNPQTATSQWVWSRPIINRIGNHVFAY</sequence>
<dbReference type="InterPro" id="IPR011105">
    <property type="entry name" value="Cell_wall_hydrolase_SleB"/>
</dbReference>
<evidence type="ECO:0000259" key="9">
    <source>
        <dbReference type="Pfam" id="PF01471"/>
    </source>
</evidence>
<dbReference type="GO" id="GO:0009847">
    <property type="term" value="P:spore germination"/>
    <property type="evidence" value="ECO:0007669"/>
    <property type="project" value="UniProtKB-UniRule"/>
</dbReference>
<dbReference type="InterPro" id="IPR042047">
    <property type="entry name" value="SleB_dom1"/>
</dbReference>
<keyword evidence="3" id="KW-0309">Germination</keyword>
<feature type="domain" description="Peptidoglycan binding-like" evidence="9">
    <location>
        <begin position="43"/>
        <end position="99"/>
    </location>
</feature>
<dbReference type="InterPro" id="IPR001202">
    <property type="entry name" value="WW_dom"/>
</dbReference>
<dbReference type="Proteomes" id="UP000184148">
    <property type="component" value="Unassembled WGS sequence"/>
</dbReference>
<dbReference type="Gene3D" id="1.10.10.2520">
    <property type="entry name" value="Cell wall hydrolase SleB, domain 1"/>
    <property type="match status" value="1"/>
</dbReference>
<evidence type="ECO:0000256" key="4">
    <source>
        <dbReference type="ARBA" id="ARBA00022729"/>
    </source>
</evidence>
<dbReference type="InterPro" id="IPR002477">
    <property type="entry name" value="Peptidoglycan-bd-like"/>
</dbReference>
<dbReference type="GO" id="GO:0071555">
    <property type="term" value="P:cell wall organization"/>
    <property type="evidence" value="ECO:0007669"/>
    <property type="project" value="UniProtKB-KW"/>
</dbReference>
<name>A0A1M5A2L6_9FIRM</name>
<protein>
    <recommendedName>
        <fullName evidence="2 8">Spore cortex-lytic enzyme</fullName>
    </recommendedName>
</protein>
<keyword evidence="4" id="KW-0732">Signal</keyword>
<dbReference type="Gene3D" id="1.10.101.10">
    <property type="entry name" value="PGBD-like superfamily/PGBD"/>
    <property type="match status" value="1"/>
</dbReference>
<dbReference type="OrthoDB" id="9785345at2"/>
<evidence type="ECO:0000256" key="6">
    <source>
        <dbReference type="ARBA" id="ARBA00022969"/>
    </source>
</evidence>
<reference evidence="12" key="1">
    <citation type="submission" date="2016-11" db="EMBL/GenBank/DDBJ databases">
        <authorList>
            <person name="Varghese N."/>
            <person name="Submissions S."/>
        </authorList>
    </citation>
    <scope>NUCLEOTIDE SEQUENCE [LARGE SCALE GENOMIC DNA]</scope>
    <source>
        <strain evidence="12">DSM 12395</strain>
    </source>
</reference>
<dbReference type="AlphaFoldDB" id="A0A1M5A2L6"/>
<dbReference type="CDD" id="cd00201">
    <property type="entry name" value="WW"/>
    <property type="match status" value="1"/>
</dbReference>
<dbReference type="InterPro" id="IPR036366">
    <property type="entry name" value="PGBDSf"/>
</dbReference>
<comment type="similarity">
    <text evidence="1">Belongs to the SleB family.</text>
</comment>
<keyword evidence="12" id="KW-1185">Reference proteome</keyword>
<evidence type="ECO:0000256" key="2">
    <source>
        <dbReference type="ARBA" id="ARBA00018364"/>
    </source>
</evidence>
<evidence type="ECO:0000256" key="8">
    <source>
        <dbReference type="NCBIfam" id="TIGR02869"/>
    </source>
</evidence>
<dbReference type="Gene3D" id="6.20.240.60">
    <property type="match status" value="1"/>
</dbReference>
<dbReference type="GO" id="GO:0030435">
    <property type="term" value="P:sporulation resulting in formation of a cellular spore"/>
    <property type="evidence" value="ECO:0007669"/>
    <property type="project" value="UniProtKB-KW"/>
</dbReference>
<dbReference type="NCBIfam" id="TIGR02869">
    <property type="entry name" value="spore_SleB"/>
    <property type="match status" value="1"/>
</dbReference>
<organism evidence="11 12">
    <name type="scientific">Desulforamulus putei DSM 12395</name>
    <dbReference type="NCBI Taxonomy" id="1121429"/>
    <lineage>
        <taxon>Bacteria</taxon>
        <taxon>Bacillati</taxon>
        <taxon>Bacillota</taxon>
        <taxon>Clostridia</taxon>
        <taxon>Eubacteriales</taxon>
        <taxon>Peptococcaceae</taxon>
        <taxon>Desulforamulus</taxon>
    </lineage>
</organism>
<dbReference type="InterPro" id="IPR036365">
    <property type="entry name" value="PGBD-like_sf"/>
</dbReference>
<dbReference type="STRING" id="1121429.SAMN02745133_02161"/>
<keyword evidence="7" id="KW-0961">Cell wall biogenesis/degradation</keyword>
<dbReference type="EMBL" id="FQUY01000015">
    <property type="protein sequence ID" value="SHF24166.1"/>
    <property type="molecule type" value="Genomic_DNA"/>
</dbReference>
<evidence type="ECO:0000256" key="7">
    <source>
        <dbReference type="ARBA" id="ARBA00023316"/>
    </source>
</evidence>
<dbReference type="GO" id="GO:0016787">
    <property type="term" value="F:hydrolase activity"/>
    <property type="evidence" value="ECO:0007669"/>
    <property type="project" value="UniProtKB-KW"/>
</dbReference>
<dbReference type="SUPFAM" id="SSF47090">
    <property type="entry name" value="PGBD-like"/>
    <property type="match status" value="1"/>
</dbReference>
<evidence type="ECO:0000313" key="12">
    <source>
        <dbReference type="Proteomes" id="UP000184148"/>
    </source>
</evidence>
<keyword evidence="5" id="KW-0378">Hydrolase</keyword>
<dbReference type="Pfam" id="PF07486">
    <property type="entry name" value="Hydrolase_2"/>
    <property type="match status" value="1"/>
</dbReference>
<dbReference type="Pfam" id="PF01471">
    <property type="entry name" value="PG_binding_1"/>
    <property type="match status" value="1"/>
</dbReference>
<keyword evidence="6" id="KW-0749">Sporulation</keyword>
<evidence type="ECO:0000256" key="3">
    <source>
        <dbReference type="ARBA" id="ARBA00022544"/>
    </source>
</evidence>
<evidence type="ECO:0000256" key="5">
    <source>
        <dbReference type="ARBA" id="ARBA00022801"/>
    </source>
</evidence>
<feature type="domain" description="Cell wall hydrolase SleB" evidence="10">
    <location>
        <begin position="142"/>
        <end position="240"/>
    </location>
</feature>
<evidence type="ECO:0000256" key="1">
    <source>
        <dbReference type="ARBA" id="ARBA00007010"/>
    </source>
</evidence>
<proteinExistence type="inferred from homology"/>
<evidence type="ECO:0000259" key="10">
    <source>
        <dbReference type="Pfam" id="PF07486"/>
    </source>
</evidence>
<gene>
    <name evidence="11" type="ORF">SAMN02745133_02161</name>
</gene>
<evidence type="ECO:0000313" key="11">
    <source>
        <dbReference type="EMBL" id="SHF24166.1"/>
    </source>
</evidence>